<reference evidence="1 2" key="1">
    <citation type="submission" date="2021-02" db="EMBL/GenBank/DDBJ databases">
        <authorList>
            <person name="Vanwijnsberghe S."/>
        </authorList>
    </citation>
    <scope>NUCLEOTIDE SEQUENCE [LARGE SCALE GENOMIC DNA]</scope>
    <source>
        <strain evidence="1 2">LMG 31837</strain>
    </source>
</reference>
<dbReference type="RefSeq" id="WP_268963866.1">
    <property type="nucleotide sequence ID" value="NZ_CAJNBK010000001.1"/>
</dbReference>
<organism evidence="1 2">
    <name type="scientific">Paraburkholderia haematera</name>
    <dbReference type="NCBI Taxonomy" id="2793077"/>
    <lineage>
        <taxon>Bacteria</taxon>
        <taxon>Pseudomonadati</taxon>
        <taxon>Pseudomonadota</taxon>
        <taxon>Betaproteobacteria</taxon>
        <taxon>Burkholderiales</taxon>
        <taxon>Burkholderiaceae</taxon>
        <taxon>Paraburkholderia</taxon>
    </lineage>
</organism>
<dbReference type="Proteomes" id="UP000672526">
    <property type="component" value="Unassembled WGS sequence"/>
</dbReference>
<sequence length="40" mass="4502">MSDHFARAGYGIDYVTPLANDHDTRWPLLCSHSQPEDTPS</sequence>
<keyword evidence="2" id="KW-1185">Reference proteome</keyword>
<accession>A0ABM8QJC4</accession>
<protein>
    <submittedName>
        <fullName evidence="1">Uncharacterized protein</fullName>
    </submittedName>
</protein>
<evidence type="ECO:0000313" key="2">
    <source>
        <dbReference type="Proteomes" id="UP000672526"/>
    </source>
</evidence>
<comment type="caution">
    <text evidence="1">The sequence shown here is derived from an EMBL/GenBank/DDBJ whole genome shotgun (WGS) entry which is preliminary data.</text>
</comment>
<name>A0ABM8QJC4_9BURK</name>
<proteinExistence type="predicted"/>
<evidence type="ECO:0000313" key="1">
    <source>
        <dbReference type="EMBL" id="CAE6700358.1"/>
    </source>
</evidence>
<dbReference type="EMBL" id="CAJNBK010000001">
    <property type="protein sequence ID" value="CAE6700358.1"/>
    <property type="molecule type" value="Genomic_DNA"/>
</dbReference>
<gene>
    <name evidence="1" type="ORF">R69888_00709</name>
</gene>